<protein>
    <submittedName>
        <fullName evidence="2">Aldo/keto reductase</fullName>
    </submittedName>
</protein>
<dbReference type="GO" id="GO:0005829">
    <property type="term" value="C:cytosol"/>
    <property type="evidence" value="ECO:0007669"/>
    <property type="project" value="TreeGrafter"/>
</dbReference>
<dbReference type="InterPro" id="IPR020471">
    <property type="entry name" value="AKR"/>
</dbReference>
<organism evidence="2 3">
    <name type="scientific">Siculibacillus lacustris</name>
    <dbReference type="NCBI Taxonomy" id="1549641"/>
    <lineage>
        <taxon>Bacteria</taxon>
        <taxon>Pseudomonadati</taxon>
        <taxon>Pseudomonadota</taxon>
        <taxon>Alphaproteobacteria</taxon>
        <taxon>Hyphomicrobiales</taxon>
        <taxon>Ancalomicrobiaceae</taxon>
        <taxon>Siculibacillus</taxon>
    </lineage>
</organism>
<dbReference type="OrthoDB" id="9768851at2"/>
<dbReference type="PANTHER" id="PTHR42686:SF1">
    <property type="entry name" value="GH17980P-RELATED"/>
    <property type="match status" value="1"/>
</dbReference>
<dbReference type="InterPro" id="IPR036812">
    <property type="entry name" value="NAD(P)_OxRdtase_dom_sf"/>
</dbReference>
<dbReference type="SUPFAM" id="SSF51430">
    <property type="entry name" value="NAD(P)-linked oxidoreductase"/>
    <property type="match status" value="1"/>
</dbReference>
<dbReference type="EMBL" id="SJFN01000003">
    <property type="protein sequence ID" value="TBW40657.1"/>
    <property type="molecule type" value="Genomic_DNA"/>
</dbReference>
<dbReference type="RefSeq" id="WP_131305769.1">
    <property type="nucleotide sequence ID" value="NZ_SJFN01000003.1"/>
</dbReference>
<comment type="caution">
    <text evidence="2">The sequence shown here is derived from an EMBL/GenBank/DDBJ whole genome shotgun (WGS) entry which is preliminary data.</text>
</comment>
<accession>A0A4Q9VXK2</accession>
<evidence type="ECO:0000313" key="3">
    <source>
        <dbReference type="Proteomes" id="UP000292781"/>
    </source>
</evidence>
<dbReference type="GO" id="GO:0016491">
    <property type="term" value="F:oxidoreductase activity"/>
    <property type="evidence" value="ECO:0007669"/>
    <property type="project" value="InterPro"/>
</dbReference>
<sequence length="340" mass="36875">MTLSHTTPPAVLSGHPMTAPIGFGASGLGTLTWNIPDDVAQTILEDAWGAGFRYFDTSPLYGHGLSEHRLGRFLRGRPREDFLLSTKVGRYLVAPKKGEVVDTGQWVAPLPLKPVLDYSYDGTMRALEQSLNRLGVASIDIVYVHDLDRRNLGADFDRHWATALGGAFRALDELRRSGDIQAYGAGINESDVAADLVRATDLDILMLAGRYTLLEQGALADFLPLAEARGVDVVVAGVFNSGILVKPPTQGGNYDYGEAPPEIIERARRIAAVCAEFDVAMPAAAVQFPYGHPAVKTVVIGLSRPKYLRQNLDWFEADIPPALWARLKETGLLAADTPTP</sequence>
<dbReference type="PANTHER" id="PTHR42686">
    <property type="entry name" value="GH17980P-RELATED"/>
    <property type="match status" value="1"/>
</dbReference>
<dbReference type="AlphaFoldDB" id="A0A4Q9VXK2"/>
<proteinExistence type="predicted"/>
<name>A0A4Q9VXK2_9HYPH</name>
<dbReference type="Pfam" id="PF00248">
    <property type="entry name" value="Aldo_ket_red"/>
    <property type="match status" value="1"/>
</dbReference>
<keyword evidence="3" id="KW-1185">Reference proteome</keyword>
<gene>
    <name evidence="2" type="ORF">EYW49_02705</name>
</gene>
<dbReference type="Proteomes" id="UP000292781">
    <property type="component" value="Unassembled WGS sequence"/>
</dbReference>
<feature type="domain" description="NADP-dependent oxidoreductase" evidence="1">
    <location>
        <begin position="20"/>
        <end position="329"/>
    </location>
</feature>
<dbReference type="Gene3D" id="3.20.20.100">
    <property type="entry name" value="NADP-dependent oxidoreductase domain"/>
    <property type="match status" value="1"/>
</dbReference>
<dbReference type="InterPro" id="IPR023210">
    <property type="entry name" value="NADP_OxRdtase_dom"/>
</dbReference>
<reference evidence="2 3" key="1">
    <citation type="submission" date="2019-02" db="EMBL/GenBank/DDBJ databases">
        <title>Siculibacillus lacustris gen. nov., sp. nov., a new rosette-forming bacterium isolated from a freshwater crater lake (Lake St. Ana, Romania).</title>
        <authorList>
            <person name="Felfoldi T."/>
            <person name="Marton Z."/>
            <person name="Szabo A."/>
            <person name="Mentes A."/>
            <person name="Boka K."/>
            <person name="Marialigeti K."/>
            <person name="Mathe I."/>
            <person name="Koncz M."/>
            <person name="Schumann P."/>
            <person name="Toth E."/>
        </authorList>
    </citation>
    <scope>NUCLEOTIDE SEQUENCE [LARGE SCALE GENOMIC DNA]</scope>
    <source>
        <strain evidence="2 3">SA-279</strain>
    </source>
</reference>
<evidence type="ECO:0000259" key="1">
    <source>
        <dbReference type="Pfam" id="PF00248"/>
    </source>
</evidence>
<evidence type="ECO:0000313" key="2">
    <source>
        <dbReference type="EMBL" id="TBW40657.1"/>
    </source>
</evidence>